<accession>X1D9A9</accession>
<name>X1D9A9_9ZZZZ</name>
<proteinExistence type="predicted"/>
<gene>
    <name evidence="1" type="ORF">S01H4_53199</name>
</gene>
<organism evidence="1">
    <name type="scientific">marine sediment metagenome</name>
    <dbReference type="NCBI Taxonomy" id="412755"/>
    <lineage>
        <taxon>unclassified sequences</taxon>
        <taxon>metagenomes</taxon>
        <taxon>ecological metagenomes</taxon>
    </lineage>
</organism>
<sequence length="52" mass="5777">MDVSRGTLGSRIREANDMGFIHKTIRPDNGYTVWNLTALGKEESKQLKVNAG</sequence>
<dbReference type="EMBL" id="BART01030469">
    <property type="protein sequence ID" value="GAH17366.1"/>
    <property type="molecule type" value="Genomic_DNA"/>
</dbReference>
<evidence type="ECO:0000313" key="1">
    <source>
        <dbReference type="EMBL" id="GAH17366.1"/>
    </source>
</evidence>
<protein>
    <recommendedName>
        <fullName evidence="2">HTH hxlR-type domain-containing protein</fullName>
    </recommendedName>
</protein>
<comment type="caution">
    <text evidence="1">The sequence shown here is derived from an EMBL/GenBank/DDBJ whole genome shotgun (WGS) entry which is preliminary data.</text>
</comment>
<reference evidence="1" key="1">
    <citation type="journal article" date="2014" name="Front. Microbiol.">
        <title>High frequency of phylogenetically diverse reductive dehalogenase-homologous genes in deep subseafloor sedimentary metagenomes.</title>
        <authorList>
            <person name="Kawai M."/>
            <person name="Futagami T."/>
            <person name="Toyoda A."/>
            <person name="Takaki Y."/>
            <person name="Nishi S."/>
            <person name="Hori S."/>
            <person name="Arai W."/>
            <person name="Tsubouchi T."/>
            <person name="Morono Y."/>
            <person name="Uchiyama I."/>
            <person name="Ito T."/>
            <person name="Fujiyama A."/>
            <person name="Inagaki F."/>
            <person name="Takami H."/>
        </authorList>
    </citation>
    <scope>NUCLEOTIDE SEQUENCE</scope>
    <source>
        <strain evidence="1">Expedition CK06-06</strain>
    </source>
</reference>
<evidence type="ECO:0008006" key="2">
    <source>
        <dbReference type="Google" id="ProtNLM"/>
    </source>
</evidence>
<dbReference type="AlphaFoldDB" id="X1D9A9"/>